<dbReference type="AlphaFoldDB" id="A0AAJ0BCF7"/>
<evidence type="ECO:0000256" key="2">
    <source>
        <dbReference type="ARBA" id="ARBA00005201"/>
    </source>
</evidence>
<name>A0AAJ0BCF7_9PEZI</name>
<feature type="region of interest" description="Disordered" evidence="14">
    <location>
        <begin position="162"/>
        <end position="183"/>
    </location>
</feature>
<dbReference type="InterPro" id="IPR023465">
    <property type="entry name" value="Riboflavin_kinase_dom_sf"/>
</dbReference>
<dbReference type="EC" id="2.7.1.26" evidence="4"/>
<gene>
    <name evidence="16" type="ORF">QBC47DRAFT_381100</name>
</gene>
<comment type="catalytic activity">
    <reaction evidence="13">
        <text>riboflavin + ATP = FMN + ADP + H(+)</text>
        <dbReference type="Rhea" id="RHEA:14357"/>
        <dbReference type="ChEBI" id="CHEBI:15378"/>
        <dbReference type="ChEBI" id="CHEBI:30616"/>
        <dbReference type="ChEBI" id="CHEBI:57986"/>
        <dbReference type="ChEBI" id="CHEBI:58210"/>
        <dbReference type="ChEBI" id="CHEBI:456216"/>
        <dbReference type="EC" id="2.7.1.26"/>
    </reaction>
</comment>
<keyword evidence="17" id="KW-1185">Reference proteome</keyword>
<dbReference type="Proteomes" id="UP001239445">
    <property type="component" value="Unassembled WGS sequence"/>
</dbReference>
<evidence type="ECO:0000256" key="6">
    <source>
        <dbReference type="ARBA" id="ARBA00022630"/>
    </source>
</evidence>
<evidence type="ECO:0000256" key="12">
    <source>
        <dbReference type="ARBA" id="ARBA00029960"/>
    </source>
</evidence>
<accession>A0AAJ0BCF7</accession>
<comment type="similarity">
    <text evidence="3">Belongs to the flavokinase family.</text>
</comment>
<evidence type="ECO:0000256" key="4">
    <source>
        <dbReference type="ARBA" id="ARBA00012105"/>
    </source>
</evidence>
<organism evidence="16 17">
    <name type="scientific">Echria macrotheca</name>
    <dbReference type="NCBI Taxonomy" id="438768"/>
    <lineage>
        <taxon>Eukaryota</taxon>
        <taxon>Fungi</taxon>
        <taxon>Dikarya</taxon>
        <taxon>Ascomycota</taxon>
        <taxon>Pezizomycotina</taxon>
        <taxon>Sordariomycetes</taxon>
        <taxon>Sordariomycetidae</taxon>
        <taxon>Sordariales</taxon>
        <taxon>Schizotheciaceae</taxon>
        <taxon>Echria</taxon>
    </lineage>
</organism>
<dbReference type="GO" id="GO:0009398">
    <property type="term" value="P:FMN biosynthetic process"/>
    <property type="evidence" value="ECO:0007669"/>
    <property type="project" value="TreeGrafter"/>
</dbReference>
<evidence type="ECO:0000256" key="7">
    <source>
        <dbReference type="ARBA" id="ARBA00022643"/>
    </source>
</evidence>
<evidence type="ECO:0000256" key="1">
    <source>
        <dbReference type="ARBA" id="ARBA00003572"/>
    </source>
</evidence>
<dbReference type="PANTHER" id="PTHR22749:SF6">
    <property type="entry name" value="RIBOFLAVIN KINASE"/>
    <property type="match status" value="1"/>
</dbReference>
<reference evidence="16" key="1">
    <citation type="submission" date="2023-06" db="EMBL/GenBank/DDBJ databases">
        <title>Genome-scale phylogeny and comparative genomics of the fungal order Sordariales.</title>
        <authorList>
            <consortium name="Lawrence Berkeley National Laboratory"/>
            <person name="Hensen N."/>
            <person name="Bonometti L."/>
            <person name="Westerberg I."/>
            <person name="Brannstrom I.O."/>
            <person name="Guillou S."/>
            <person name="Cros-Aarteil S."/>
            <person name="Calhoun S."/>
            <person name="Haridas S."/>
            <person name="Kuo A."/>
            <person name="Mondo S."/>
            <person name="Pangilinan J."/>
            <person name="Riley R."/>
            <person name="Labutti K."/>
            <person name="Andreopoulos B."/>
            <person name="Lipzen A."/>
            <person name="Chen C."/>
            <person name="Yanf M."/>
            <person name="Daum C."/>
            <person name="Ng V."/>
            <person name="Clum A."/>
            <person name="Steindorff A."/>
            <person name="Ohm R."/>
            <person name="Martin F."/>
            <person name="Silar P."/>
            <person name="Natvig D."/>
            <person name="Lalanne C."/>
            <person name="Gautier V."/>
            <person name="Ament-Velasquez S.L."/>
            <person name="Kruys A."/>
            <person name="Hutchinson M.I."/>
            <person name="Powell A.J."/>
            <person name="Barry K."/>
            <person name="Miller A.N."/>
            <person name="Grigoriev I.V."/>
            <person name="Debuchy R."/>
            <person name="Gladieux P."/>
            <person name="Thoren M.H."/>
            <person name="Johannesson H."/>
        </authorList>
    </citation>
    <scope>NUCLEOTIDE SEQUENCE</scope>
    <source>
        <strain evidence="16">PSN4</strain>
    </source>
</reference>
<evidence type="ECO:0000256" key="10">
    <source>
        <dbReference type="ARBA" id="ARBA00022777"/>
    </source>
</evidence>
<dbReference type="Pfam" id="PF01687">
    <property type="entry name" value="Flavokinase"/>
    <property type="match status" value="1"/>
</dbReference>
<dbReference type="GO" id="GO:0005524">
    <property type="term" value="F:ATP binding"/>
    <property type="evidence" value="ECO:0007669"/>
    <property type="project" value="UniProtKB-KW"/>
</dbReference>
<evidence type="ECO:0000259" key="15">
    <source>
        <dbReference type="SMART" id="SM00904"/>
    </source>
</evidence>
<evidence type="ECO:0000256" key="9">
    <source>
        <dbReference type="ARBA" id="ARBA00022741"/>
    </source>
</evidence>
<keyword evidence="8" id="KW-0808">Transferase</keyword>
<evidence type="ECO:0000256" key="13">
    <source>
        <dbReference type="ARBA" id="ARBA00047880"/>
    </source>
</evidence>
<keyword evidence="11" id="KW-0067">ATP-binding</keyword>
<dbReference type="GO" id="GO:0008531">
    <property type="term" value="F:riboflavin kinase activity"/>
    <property type="evidence" value="ECO:0007669"/>
    <property type="project" value="UniProtKB-EC"/>
</dbReference>
<dbReference type="GO" id="GO:0009231">
    <property type="term" value="P:riboflavin biosynthetic process"/>
    <property type="evidence" value="ECO:0007669"/>
    <property type="project" value="InterPro"/>
</dbReference>
<protein>
    <recommendedName>
        <fullName evidence="5">Riboflavin kinase</fullName>
        <ecNumber evidence="4">2.7.1.26</ecNumber>
    </recommendedName>
    <alternativeName>
        <fullName evidence="12">Flavin mononucleotide kinase 1</fullName>
    </alternativeName>
</protein>
<comment type="pathway">
    <text evidence="2">Cofactor biosynthesis; FMN biosynthesis; FMN from riboflavin (ATP route): step 1/1.</text>
</comment>
<keyword evidence="6" id="KW-0285">Flavoprotein</keyword>
<evidence type="ECO:0000256" key="11">
    <source>
        <dbReference type="ARBA" id="ARBA00022840"/>
    </source>
</evidence>
<dbReference type="SUPFAM" id="SSF82114">
    <property type="entry name" value="Riboflavin kinase-like"/>
    <property type="match status" value="1"/>
</dbReference>
<keyword evidence="10" id="KW-0418">Kinase</keyword>
<sequence>MRNKLGNLIGRPIRSYQRDELLPRSETPRYPLNLSTLPLHAPKISPSVILWPHTHTRPLTEKTHHHLIFKPHPPLSRSFSYQKTNTTKMSTRPLIIGPESGPEHPFPYRMEGPVIQGFGRGSKELGIPTANLPVDSSHTPWIADIPSGVYFGWAALRLPKDHPAATTTTTTTTTTSPSSGGGEEEYSIFPMVMSVGYNPFYKNTVRSAEVHVLHAFAADFYGVHMRLLITGFIREEKDYAGLEALIADINFDCEVARQSLARPAWKPKQVAEDGTLDCSWLLRPAEDQETK</sequence>
<feature type="compositionally biased region" description="Low complexity" evidence="14">
    <location>
        <begin position="166"/>
        <end position="178"/>
    </location>
</feature>
<evidence type="ECO:0000256" key="3">
    <source>
        <dbReference type="ARBA" id="ARBA00010108"/>
    </source>
</evidence>
<keyword evidence="9" id="KW-0547">Nucleotide-binding</keyword>
<dbReference type="PANTHER" id="PTHR22749">
    <property type="entry name" value="RIBOFLAVIN KINASE/FMN ADENYLYLTRANSFERASE"/>
    <property type="match status" value="1"/>
</dbReference>
<keyword evidence="7" id="KW-0288">FMN</keyword>
<dbReference type="InterPro" id="IPR023468">
    <property type="entry name" value="Riboflavin_kinase"/>
</dbReference>
<evidence type="ECO:0000256" key="14">
    <source>
        <dbReference type="SAM" id="MobiDB-lite"/>
    </source>
</evidence>
<dbReference type="InterPro" id="IPR015865">
    <property type="entry name" value="Riboflavin_kinase_bac/euk"/>
</dbReference>
<dbReference type="Gene3D" id="2.40.30.30">
    <property type="entry name" value="Riboflavin kinase-like"/>
    <property type="match status" value="1"/>
</dbReference>
<evidence type="ECO:0000256" key="5">
    <source>
        <dbReference type="ARBA" id="ARBA00017394"/>
    </source>
</evidence>
<evidence type="ECO:0000313" key="16">
    <source>
        <dbReference type="EMBL" id="KAK1755724.1"/>
    </source>
</evidence>
<evidence type="ECO:0000313" key="17">
    <source>
        <dbReference type="Proteomes" id="UP001239445"/>
    </source>
</evidence>
<comment type="caution">
    <text evidence="16">The sequence shown here is derived from an EMBL/GenBank/DDBJ whole genome shotgun (WGS) entry which is preliminary data.</text>
</comment>
<dbReference type="EMBL" id="MU839833">
    <property type="protein sequence ID" value="KAK1755724.1"/>
    <property type="molecule type" value="Genomic_DNA"/>
</dbReference>
<comment type="function">
    <text evidence="1">Catalyzes the phosphorylation of riboflavin (vitamin B2) to form flavin mononucleotide (FMN) coenzyme.</text>
</comment>
<feature type="domain" description="Riboflavin kinase" evidence="15">
    <location>
        <begin position="103"/>
        <end position="261"/>
    </location>
</feature>
<evidence type="ECO:0000256" key="8">
    <source>
        <dbReference type="ARBA" id="ARBA00022679"/>
    </source>
</evidence>
<dbReference type="SMART" id="SM00904">
    <property type="entry name" value="Flavokinase"/>
    <property type="match status" value="1"/>
</dbReference>
<proteinExistence type="inferred from homology"/>
<dbReference type="GO" id="GO:0005739">
    <property type="term" value="C:mitochondrion"/>
    <property type="evidence" value="ECO:0007669"/>
    <property type="project" value="TreeGrafter"/>
</dbReference>